<dbReference type="InterPro" id="IPR005835">
    <property type="entry name" value="NTP_transferase_dom"/>
</dbReference>
<dbReference type="Gene3D" id="3.90.550.10">
    <property type="entry name" value="Spore Coat Polysaccharide Biosynthesis Protein SpsA, Chain A"/>
    <property type="match status" value="1"/>
</dbReference>
<evidence type="ECO:0000256" key="1">
    <source>
        <dbReference type="ARBA" id="ARBA00006115"/>
    </source>
</evidence>
<dbReference type="EC" id="2.7.7.13" evidence="2"/>
<keyword evidence="5" id="KW-0547">Nucleotide-binding</keyword>
<evidence type="ECO:0000256" key="3">
    <source>
        <dbReference type="ARBA" id="ARBA00022679"/>
    </source>
</evidence>
<name>A0A1M5RSC5_9BACT</name>
<evidence type="ECO:0000313" key="10">
    <source>
        <dbReference type="Proteomes" id="UP000242592"/>
    </source>
</evidence>
<evidence type="ECO:0000256" key="5">
    <source>
        <dbReference type="ARBA" id="ARBA00022741"/>
    </source>
</evidence>
<proteinExistence type="inferred from homology"/>
<dbReference type="OrthoDB" id="9806359at2"/>
<sequence length="351" mass="40316">MNCVLIMAGGKGERFWPYSTDEKPKQFINLFGNKTMIQQTIGRLEGIVPFENIFVVTGERYLKLVKEQLPNISEENIIIEPVGRNTAPCIGLSAFYIKRKFGDVNLAVLPADHLIQDTQNFKKALLNAFEFINNNKSAIVTLGIKPDRPETGYGYIKFIDSENVVLNETVLKVDKFVEKPSKNMAEKYLKEGTYLWNAGIFVWKISTIINNIKKFLPHTFDILDGLFTFSEEEYNLKLREFYPKVDNISIDYGVMEHAENIYVIPSEFGWDDVGSWTAVERHSDKDESGNVKGEHIFYFNSKGNIVKSKKKTILNDVEDLVIIETDEYLIVSKKQSIQKIKDIKKKMLNNE</sequence>
<dbReference type="InterPro" id="IPR051161">
    <property type="entry name" value="Mannose-6P_isomerase_type2"/>
</dbReference>
<dbReference type="InterPro" id="IPR049577">
    <property type="entry name" value="GMPP_N"/>
</dbReference>
<feature type="domain" description="Nucleotidyl transferase" evidence="8">
    <location>
        <begin position="5"/>
        <end position="287"/>
    </location>
</feature>
<dbReference type="PANTHER" id="PTHR46390">
    <property type="entry name" value="MANNOSE-1-PHOSPHATE GUANYLYLTRANSFERASE"/>
    <property type="match status" value="1"/>
</dbReference>
<dbReference type="SUPFAM" id="SSF53448">
    <property type="entry name" value="Nucleotide-diphospho-sugar transferases"/>
    <property type="match status" value="1"/>
</dbReference>
<protein>
    <recommendedName>
        <fullName evidence="2">mannose-1-phosphate guanylyltransferase</fullName>
        <ecNumber evidence="2">2.7.7.13</ecNumber>
    </recommendedName>
</protein>
<evidence type="ECO:0000313" key="9">
    <source>
        <dbReference type="EMBL" id="SHH29051.1"/>
    </source>
</evidence>
<keyword evidence="4 9" id="KW-0548">Nucleotidyltransferase</keyword>
<dbReference type="EMBL" id="FQXN01000002">
    <property type="protein sequence ID" value="SHH29051.1"/>
    <property type="molecule type" value="Genomic_DNA"/>
</dbReference>
<keyword evidence="6" id="KW-0342">GTP-binding</keyword>
<keyword evidence="3 9" id="KW-0808">Transferase</keyword>
<dbReference type="GO" id="GO:0004475">
    <property type="term" value="F:mannose-1-phosphate guanylyltransferase (GTP) activity"/>
    <property type="evidence" value="ECO:0007669"/>
    <property type="project" value="UniProtKB-EC"/>
</dbReference>
<dbReference type="Pfam" id="PF00483">
    <property type="entry name" value="NTP_transferase"/>
    <property type="match status" value="1"/>
</dbReference>
<keyword evidence="10" id="KW-1185">Reference proteome</keyword>
<evidence type="ECO:0000259" key="8">
    <source>
        <dbReference type="Pfam" id="PF00483"/>
    </source>
</evidence>
<evidence type="ECO:0000256" key="4">
    <source>
        <dbReference type="ARBA" id="ARBA00022695"/>
    </source>
</evidence>
<dbReference type="CDD" id="cd02509">
    <property type="entry name" value="GDP-M1P_Guanylyltransferase"/>
    <property type="match status" value="1"/>
</dbReference>
<organism evidence="9 10">
    <name type="scientific">Thermosipho atlanticus DSM 15807</name>
    <dbReference type="NCBI Taxonomy" id="1123380"/>
    <lineage>
        <taxon>Bacteria</taxon>
        <taxon>Thermotogati</taxon>
        <taxon>Thermotogota</taxon>
        <taxon>Thermotogae</taxon>
        <taxon>Thermotogales</taxon>
        <taxon>Fervidobacteriaceae</taxon>
        <taxon>Thermosipho</taxon>
    </lineage>
</organism>
<dbReference type="PANTHER" id="PTHR46390:SF1">
    <property type="entry name" value="MANNOSE-1-PHOSPHATE GUANYLYLTRANSFERASE"/>
    <property type="match status" value="1"/>
</dbReference>
<dbReference type="RefSeq" id="WP_073071998.1">
    <property type="nucleotide sequence ID" value="NZ_FQXN01000002.1"/>
</dbReference>
<dbReference type="GO" id="GO:0009298">
    <property type="term" value="P:GDP-mannose biosynthetic process"/>
    <property type="evidence" value="ECO:0007669"/>
    <property type="project" value="TreeGrafter"/>
</dbReference>
<evidence type="ECO:0000256" key="7">
    <source>
        <dbReference type="ARBA" id="ARBA00047343"/>
    </source>
</evidence>
<dbReference type="STRING" id="1123380.SAMN02745199_0587"/>
<evidence type="ECO:0000256" key="2">
    <source>
        <dbReference type="ARBA" id="ARBA00012387"/>
    </source>
</evidence>
<gene>
    <name evidence="9" type="ORF">SAMN02745199_0587</name>
</gene>
<comment type="catalytic activity">
    <reaction evidence="7">
        <text>alpha-D-mannose 1-phosphate + GTP + H(+) = GDP-alpha-D-mannose + diphosphate</text>
        <dbReference type="Rhea" id="RHEA:15229"/>
        <dbReference type="ChEBI" id="CHEBI:15378"/>
        <dbReference type="ChEBI" id="CHEBI:33019"/>
        <dbReference type="ChEBI" id="CHEBI:37565"/>
        <dbReference type="ChEBI" id="CHEBI:57527"/>
        <dbReference type="ChEBI" id="CHEBI:58409"/>
        <dbReference type="EC" id="2.7.7.13"/>
    </reaction>
</comment>
<dbReference type="InterPro" id="IPR029044">
    <property type="entry name" value="Nucleotide-diphossugar_trans"/>
</dbReference>
<dbReference type="FunFam" id="3.90.550.10:FF:000046">
    <property type="entry name" value="Mannose-1-phosphate guanylyltransferase (GDP)"/>
    <property type="match status" value="1"/>
</dbReference>
<dbReference type="SUPFAM" id="SSF159283">
    <property type="entry name" value="Guanosine diphospho-D-mannose pyrophosphorylase/mannose-6-phosphate isomerase linker domain"/>
    <property type="match status" value="1"/>
</dbReference>
<accession>A0A1M5RSC5</accession>
<evidence type="ECO:0000256" key="6">
    <source>
        <dbReference type="ARBA" id="ARBA00023134"/>
    </source>
</evidence>
<dbReference type="AlphaFoldDB" id="A0A1M5RSC5"/>
<comment type="similarity">
    <text evidence="1">Belongs to the mannose-6-phosphate isomerase type 2 family.</text>
</comment>
<dbReference type="GO" id="GO:0005525">
    <property type="term" value="F:GTP binding"/>
    <property type="evidence" value="ECO:0007669"/>
    <property type="project" value="UniProtKB-KW"/>
</dbReference>
<reference evidence="10" key="1">
    <citation type="submission" date="2016-11" db="EMBL/GenBank/DDBJ databases">
        <authorList>
            <person name="Varghese N."/>
            <person name="Submissions S."/>
        </authorList>
    </citation>
    <scope>NUCLEOTIDE SEQUENCE [LARGE SCALE GENOMIC DNA]</scope>
    <source>
        <strain evidence="10">DSM 15807</strain>
    </source>
</reference>
<dbReference type="Proteomes" id="UP000242592">
    <property type="component" value="Unassembled WGS sequence"/>
</dbReference>